<dbReference type="InterPro" id="IPR015421">
    <property type="entry name" value="PyrdxlP-dep_Trfase_major"/>
</dbReference>
<dbReference type="EMBL" id="JRVJ01000003">
    <property type="protein sequence ID" value="KGM19088.1"/>
    <property type="molecule type" value="Genomic_DNA"/>
</dbReference>
<proteinExistence type="inferred from homology"/>
<dbReference type="RefSeq" id="WP_035113293.1">
    <property type="nucleotide sequence ID" value="NZ_CP047046.1"/>
</dbReference>
<evidence type="ECO:0000313" key="7">
    <source>
        <dbReference type="EMBL" id="KGM19088.1"/>
    </source>
</evidence>
<name>A0A0A2DIT9_9CORY</name>
<dbReference type="InterPro" id="IPR051798">
    <property type="entry name" value="Class-II_PLP-Dep_Aminotrans"/>
</dbReference>
<sequence length="399" mass="43939">MTDSTDLKLVCVPDETTLRRRGTMKWTVYPDDVLPAWVAESDFATCPVVHDAIRQAVDNEYFGYERRDGSPQRAFAEFQRERFGWDVDPKWVRLVPDVVKGVAVAIDELTPADSAIVITTPSYFPFFDVPRATKRPAIFVPMVRTAGSGTGGSGSEEWAFDYDALDSAFEQAGSMIVCNPYNPLGRAFRPEELQRLVELADRHGVRLISDEIHAPVVYSPATHTPTASISDVAAQVTVTVTATSKGWNTAGLHCAQMVFTNPEDRAVMDKVHPLRTGAASTLGQVSMMAAYVQGQEWLDEELAYLSGNLDLLEQRLPQALPGAQFERPEASFLLWVDLRGVPGLAEKPAAKILERARVAFSEGTSFGDEGEGHVRINFATSRAILNEILDRLEAVSFTD</sequence>
<evidence type="ECO:0000313" key="8">
    <source>
        <dbReference type="Proteomes" id="UP000030145"/>
    </source>
</evidence>
<dbReference type="InterPro" id="IPR004839">
    <property type="entry name" value="Aminotransferase_I/II_large"/>
</dbReference>
<dbReference type="PANTHER" id="PTHR43525:SF2">
    <property type="entry name" value="CYSTATHIONINE BETA-LYASE-RELATED"/>
    <property type="match status" value="1"/>
</dbReference>
<organism evidence="7 8">
    <name type="scientific">Corynebacterium auriscanis</name>
    <dbReference type="NCBI Taxonomy" id="99807"/>
    <lineage>
        <taxon>Bacteria</taxon>
        <taxon>Bacillati</taxon>
        <taxon>Actinomycetota</taxon>
        <taxon>Actinomycetes</taxon>
        <taxon>Mycobacteriales</taxon>
        <taxon>Corynebacteriaceae</taxon>
        <taxon>Corynebacterium</taxon>
    </lineage>
</organism>
<evidence type="ECO:0000256" key="4">
    <source>
        <dbReference type="ARBA" id="ARBA00023239"/>
    </source>
</evidence>
<evidence type="ECO:0000259" key="6">
    <source>
        <dbReference type="Pfam" id="PF00155"/>
    </source>
</evidence>
<dbReference type="Pfam" id="PF00155">
    <property type="entry name" value="Aminotran_1_2"/>
    <property type="match status" value="1"/>
</dbReference>
<keyword evidence="3" id="KW-0663">Pyridoxal phosphate</keyword>
<dbReference type="EC" id="4.4.1.13" evidence="2"/>
<evidence type="ECO:0000256" key="2">
    <source>
        <dbReference type="ARBA" id="ARBA00012224"/>
    </source>
</evidence>
<dbReference type="Proteomes" id="UP000030145">
    <property type="component" value="Unassembled WGS sequence"/>
</dbReference>
<dbReference type="AlphaFoldDB" id="A0A0A2DIT9"/>
<protein>
    <recommendedName>
        <fullName evidence="2">cysteine-S-conjugate beta-lyase</fullName>
        <ecNumber evidence="2">4.4.1.13</ecNumber>
    </recommendedName>
</protein>
<dbReference type="GeneID" id="300552420"/>
<dbReference type="InterPro" id="IPR015422">
    <property type="entry name" value="PyrdxlP-dep_Trfase_small"/>
</dbReference>
<dbReference type="PANTHER" id="PTHR43525">
    <property type="entry name" value="PROTEIN MALY"/>
    <property type="match status" value="1"/>
</dbReference>
<evidence type="ECO:0000256" key="1">
    <source>
        <dbReference type="ARBA" id="ARBA00001933"/>
    </source>
</evidence>
<comment type="caution">
    <text evidence="7">The sequence shown here is derived from an EMBL/GenBank/DDBJ whole genome shotgun (WGS) entry which is preliminary data.</text>
</comment>
<dbReference type="InterPro" id="IPR015424">
    <property type="entry name" value="PyrdxlP-dep_Trfase"/>
</dbReference>
<dbReference type="Gene3D" id="3.40.640.10">
    <property type="entry name" value="Type I PLP-dependent aspartate aminotransferase-like (Major domain)"/>
    <property type="match status" value="1"/>
</dbReference>
<keyword evidence="4 7" id="KW-0456">Lyase</keyword>
<feature type="domain" description="Aminotransferase class I/classII large" evidence="6">
    <location>
        <begin position="43"/>
        <end position="392"/>
    </location>
</feature>
<accession>A0A0A2DIT9</accession>
<evidence type="ECO:0000256" key="3">
    <source>
        <dbReference type="ARBA" id="ARBA00022898"/>
    </source>
</evidence>
<comment type="similarity">
    <text evidence="5">Belongs to the class-II pyridoxal-phosphate-dependent aminotransferase family. MalY/PatB cystathionine beta-lyase subfamily.</text>
</comment>
<dbReference type="CDD" id="cd00609">
    <property type="entry name" value="AAT_like"/>
    <property type="match status" value="1"/>
</dbReference>
<reference evidence="7 8" key="1">
    <citation type="submission" date="2014-10" db="EMBL/GenBank/DDBJ databases">
        <title>Whole Genome sequence of Corynebacterium auriscanis strain CIP 106629.</title>
        <authorList>
            <person name="Hassan S.S."/>
            <person name="Jamal S.B."/>
            <person name="Tiwari S."/>
            <person name="Oliveira L.D.C."/>
            <person name="Souza F."/>
            <person name="Mariano D.C."/>
            <person name="Almeida S."/>
            <person name="Dorella F."/>
            <person name="Pereira F."/>
            <person name="Carvalho A."/>
            <person name="Leal C.A."/>
            <person name="Soares S.D.C."/>
            <person name="Figueiredo H.C."/>
            <person name="Silva A."/>
            <person name="Azevedo V.A."/>
        </authorList>
    </citation>
    <scope>NUCLEOTIDE SEQUENCE [LARGE SCALE GENOMIC DNA]</scope>
    <source>
        <strain evidence="7 8">CIP 106629</strain>
    </source>
</reference>
<gene>
    <name evidence="7" type="ORF">MA47_02515</name>
</gene>
<dbReference type="SUPFAM" id="SSF53383">
    <property type="entry name" value="PLP-dependent transferases"/>
    <property type="match status" value="1"/>
</dbReference>
<keyword evidence="8" id="KW-1185">Reference proteome</keyword>
<dbReference type="GO" id="GO:0030170">
    <property type="term" value="F:pyridoxal phosphate binding"/>
    <property type="evidence" value="ECO:0007669"/>
    <property type="project" value="InterPro"/>
</dbReference>
<dbReference type="Gene3D" id="3.90.1150.10">
    <property type="entry name" value="Aspartate Aminotransferase, domain 1"/>
    <property type="match status" value="1"/>
</dbReference>
<comment type="cofactor">
    <cofactor evidence="1">
        <name>pyridoxal 5'-phosphate</name>
        <dbReference type="ChEBI" id="CHEBI:597326"/>
    </cofactor>
</comment>
<evidence type="ECO:0000256" key="5">
    <source>
        <dbReference type="ARBA" id="ARBA00037974"/>
    </source>
</evidence>
<dbReference type="GO" id="GO:0047804">
    <property type="term" value="F:cysteine-S-conjugate beta-lyase activity"/>
    <property type="evidence" value="ECO:0007669"/>
    <property type="project" value="UniProtKB-EC"/>
</dbReference>